<dbReference type="AlphaFoldDB" id="A0A966G512"/>
<accession>A0A966G512</accession>
<proteinExistence type="predicted"/>
<comment type="caution">
    <text evidence="1">The sequence shown here is derived from an EMBL/GenBank/DDBJ whole genome shotgun (WGS) entry which is preliminary data.</text>
</comment>
<evidence type="ECO:0000313" key="3">
    <source>
        <dbReference type="Proteomes" id="UP000799330"/>
    </source>
</evidence>
<sequence length="27" mass="2739">AVGLTVLENARGGDLTGIDRVKPGRSS</sequence>
<name>A0A966G512_MICAE</name>
<feature type="non-terminal residue" evidence="1">
    <location>
        <position position="1"/>
    </location>
</feature>
<organism evidence="1 3">
    <name type="scientific">Microcystis aeruginosa G11-04</name>
    <dbReference type="NCBI Taxonomy" id="2685956"/>
    <lineage>
        <taxon>Bacteria</taxon>
        <taxon>Bacillati</taxon>
        <taxon>Cyanobacteriota</taxon>
        <taxon>Cyanophyceae</taxon>
        <taxon>Oscillatoriophycideae</taxon>
        <taxon>Chroococcales</taxon>
        <taxon>Microcystaceae</taxon>
        <taxon>Microcystis</taxon>
    </lineage>
</organism>
<dbReference type="EMBL" id="JAADAI010000610">
    <property type="protein sequence ID" value="NCS59824.1"/>
    <property type="molecule type" value="Genomic_DNA"/>
</dbReference>
<dbReference type="EMBL" id="JAADAI010000583">
    <property type="protein sequence ID" value="NCS59785.1"/>
    <property type="molecule type" value="Genomic_DNA"/>
</dbReference>
<evidence type="ECO:0000313" key="2">
    <source>
        <dbReference type="EMBL" id="NCS59824.1"/>
    </source>
</evidence>
<dbReference type="Proteomes" id="UP000799330">
    <property type="component" value="Unassembled WGS sequence"/>
</dbReference>
<gene>
    <name evidence="1" type="ORF">GPJ16_24540</name>
    <name evidence="2" type="ORF">GPJ16_24805</name>
</gene>
<protein>
    <submittedName>
        <fullName evidence="1">Transposase</fullName>
    </submittedName>
</protein>
<evidence type="ECO:0000313" key="1">
    <source>
        <dbReference type="EMBL" id="NCS59785.1"/>
    </source>
</evidence>
<reference evidence="1" key="1">
    <citation type="journal article" date="2019" name="Mol. Ecol.">
        <title>Genome evolution and host-microbiome shifts correspond with intraspecific niche divergence within harmful algal bloom-forming Microcystis aeruginosa.</title>
        <authorList>
            <person name="Jackrel S.L."/>
            <person name="White J.D."/>
            <person name="Evans J.T."/>
            <person name="Buffin K."/>
            <person name="Hayden K."/>
            <person name="Sarnelle O."/>
            <person name="Denef V.J."/>
        </authorList>
    </citation>
    <scope>NUCLEOTIDE SEQUENCE</scope>
    <source>
        <strain evidence="1">G11-04</strain>
    </source>
</reference>